<reference evidence="3 4" key="1">
    <citation type="submission" date="2015-09" db="EMBL/GenBank/DDBJ databases">
        <title>Bacillus cereus food isolates.</title>
        <authorList>
            <person name="Boekhorst J."/>
        </authorList>
    </citation>
    <scope>NUCLEOTIDE SEQUENCE [LARGE SCALE GENOMIC DNA]</scope>
    <source>
        <strain evidence="3 4">B4088</strain>
    </source>
</reference>
<sequence length="459" mass="53660">MAVEENKRSQTVTKRIFRDLGRLFAKVGNYSIVAFVGIFVYRVWNGVKPSGKTVSDLMGEIAQETLFQVAGVMLLVLAGSVLISYMRYKREERDDTQKREQIIALMKKVESDYGPSIQSFYNTRCFSWINRKVQAESHWMVTEKQEEFLQSKLKELNVFDSLNMDTLEKVEGQLLDIENTNIPYLKREFYDLLHDLDIDLDVLDAYRSMHKRLPYQLKSIREGYKEKLAVIGAGNRGEKRVNDELDQFDGFSRYMSNLRLEVNGQSIETDNVLFSTKGVFLFEVKNFSENGKYGLRITKDGQWQRVQSDGTATPMKMDVTAQHNRHVLFMEKMIREQWKQLYNEEAPFIKLNPLIVIANDKIMVENQTDLAIIRISQIYHHVQKSNEHLSQDTLSKLWNILETNRLPLKEYPVQDYTKDLVEYYKVMCQLEKLCEEMAEAFSYILVMAQSNMRITEKAV</sequence>
<feature type="transmembrane region" description="Helical" evidence="1">
    <location>
        <begin position="65"/>
        <end position="85"/>
    </location>
</feature>
<keyword evidence="1" id="KW-0472">Membrane</keyword>
<feature type="transmembrane region" description="Helical" evidence="1">
    <location>
        <begin position="23"/>
        <end position="45"/>
    </location>
</feature>
<name>A0A164LEB5_BACCE</name>
<keyword evidence="1" id="KW-0812">Transmembrane</keyword>
<dbReference type="EMBL" id="LJKE01000104">
    <property type="protein sequence ID" value="KZD55722.1"/>
    <property type="molecule type" value="Genomic_DNA"/>
</dbReference>
<dbReference type="Proteomes" id="UP000076482">
    <property type="component" value="Unassembled WGS sequence"/>
</dbReference>
<dbReference type="AlphaFoldDB" id="A0A164LEB5"/>
<evidence type="ECO:0000313" key="3">
    <source>
        <dbReference type="EMBL" id="KZD55722.1"/>
    </source>
</evidence>
<keyword evidence="1" id="KW-1133">Transmembrane helix</keyword>
<dbReference type="Pfam" id="PF08378">
    <property type="entry name" value="NERD"/>
    <property type="match status" value="1"/>
</dbReference>
<organism evidence="3 4">
    <name type="scientific">Bacillus cereus</name>
    <dbReference type="NCBI Taxonomy" id="1396"/>
    <lineage>
        <taxon>Bacteria</taxon>
        <taxon>Bacillati</taxon>
        <taxon>Bacillota</taxon>
        <taxon>Bacilli</taxon>
        <taxon>Bacillales</taxon>
        <taxon>Bacillaceae</taxon>
        <taxon>Bacillus</taxon>
        <taxon>Bacillus cereus group</taxon>
    </lineage>
</organism>
<feature type="domain" description="NERD" evidence="2">
    <location>
        <begin position="233"/>
        <end position="356"/>
    </location>
</feature>
<evidence type="ECO:0000256" key="1">
    <source>
        <dbReference type="SAM" id="Phobius"/>
    </source>
</evidence>
<dbReference type="PATRIC" id="fig|1396.535.peg.6038"/>
<comment type="caution">
    <text evidence="3">The sequence shown here is derived from an EMBL/GenBank/DDBJ whole genome shotgun (WGS) entry which is preliminary data.</text>
</comment>
<dbReference type="RefSeq" id="WP_063262983.1">
    <property type="nucleotide sequence ID" value="NZ_LJKE01000104.1"/>
</dbReference>
<proteinExistence type="predicted"/>
<accession>A0A164LEB5</accession>
<evidence type="ECO:0000313" key="4">
    <source>
        <dbReference type="Proteomes" id="UP000076482"/>
    </source>
</evidence>
<protein>
    <recommendedName>
        <fullName evidence="2">NERD domain-containing protein</fullName>
    </recommendedName>
</protein>
<evidence type="ECO:0000259" key="2">
    <source>
        <dbReference type="Pfam" id="PF08378"/>
    </source>
</evidence>
<gene>
    <name evidence="3" type="ORF">B4088_5467</name>
</gene>
<dbReference type="InterPro" id="IPR011528">
    <property type="entry name" value="NERD"/>
</dbReference>